<dbReference type="PANTHER" id="PTHR24114">
    <property type="entry name" value="LEUCINE RICH REPEAT FAMILY PROTEIN"/>
    <property type="match status" value="1"/>
</dbReference>
<evidence type="ECO:0000313" key="3">
    <source>
        <dbReference type="Proteomes" id="UP000266673"/>
    </source>
</evidence>
<comment type="caution">
    <text evidence="2">The sequence shown here is derived from an EMBL/GenBank/DDBJ whole genome shotgun (WGS) entry which is preliminary data.</text>
</comment>
<dbReference type="InterPro" id="IPR032675">
    <property type="entry name" value="LRR_dom_sf"/>
</dbReference>
<dbReference type="Gene3D" id="3.80.10.10">
    <property type="entry name" value="Ribonuclease Inhibitor"/>
    <property type="match status" value="1"/>
</dbReference>
<dbReference type="AlphaFoldDB" id="A0A397W8R5"/>
<dbReference type="OrthoDB" id="120976at2759"/>
<evidence type="ECO:0000256" key="1">
    <source>
        <dbReference type="SAM" id="MobiDB-lite"/>
    </source>
</evidence>
<feature type="compositionally biased region" description="Basic and acidic residues" evidence="1">
    <location>
        <begin position="1"/>
        <end position="11"/>
    </location>
</feature>
<name>A0A397W8R5_9GLOM</name>
<proteinExistence type="predicted"/>
<dbReference type="InterPro" id="IPR052394">
    <property type="entry name" value="LRR-containing"/>
</dbReference>
<sequence length="99" mass="10910">MADENNHDVKNQRKSQMKNRPGNTLADALSKNITLITLNISDNELESEGGKALADSLYVNITLSSLNLSDNELGSEGGKSTNRYPIGEDLKCSCIYRYE</sequence>
<evidence type="ECO:0000313" key="2">
    <source>
        <dbReference type="EMBL" id="RIB29739.1"/>
    </source>
</evidence>
<keyword evidence="3" id="KW-1185">Reference proteome</keyword>
<protein>
    <submittedName>
        <fullName evidence="2">Uncharacterized protein</fullName>
    </submittedName>
</protein>
<feature type="region of interest" description="Disordered" evidence="1">
    <location>
        <begin position="1"/>
        <end position="25"/>
    </location>
</feature>
<gene>
    <name evidence="2" type="ORF">C2G38_2154538</name>
</gene>
<dbReference type="PANTHER" id="PTHR24114:SF50">
    <property type="entry name" value="RNI-LIKE PROTEIN"/>
    <property type="match status" value="1"/>
</dbReference>
<dbReference type="Pfam" id="PF13516">
    <property type="entry name" value="LRR_6"/>
    <property type="match status" value="2"/>
</dbReference>
<reference evidence="2 3" key="1">
    <citation type="submission" date="2018-06" db="EMBL/GenBank/DDBJ databases">
        <title>Comparative genomics reveals the genomic features of Rhizophagus irregularis, R. cerebriforme, R. diaphanum and Gigaspora rosea, and their symbiotic lifestyle signature.</title>
        <authorList>
            <person name="Morin E."/>
            <person name="San Clemente H."/>
            <person name="Chen E.C.H."/>
            <person name="De La Providencia I."/>
            <person name="Hainaut M."/>
            <person name="Kuo A."/>
            <person name="Kohler A."/>
            <person name="Murat C."/>
            <person name="Tang N."/>
            <person name="Roy S."/>
            <person name="Loubradou J."/>
            <person name="Henrissat B."/>
            <person name="Grigoriev I.V."/>
            <person name="Corradi N."/>
            <person name="Roux C."/>
            <person name="Martin F.M."/>
        </authorList>
    </citation>
    <scope>NUCLEOTIDE SEQUENCE [LARGE SCALE GENOMIC DNA]</scope>
    <source>
        <strain evidence="2 3">DAOM 194757</strain>
    </source>
</reference>
<dbReference type="EMBL" id="QKWP01000030">
    <property type="protein sequence ID" value="RIB29739.1"/>
    <property type="molecule type" value="Genomic_DNA"/>
</dbReference>
<dbReference type="SUPFAM" id="SSF52047">
    <property type="entry name" value="RNI-like"/>
    <property type="match status" value="1"/>
</dbReference>
<accession>A0A397W8R5</accession>
<dbReference type="InterPro" id="IPR001611">
    <property type="entry name" value="Leu-rich_rpt"/>
</dbReference>
<dbReference type="Proteomes" id="UP000266673">
    <property type="component" value="Unassembled WGS sequence"/>
</dbReference>
<organism evidence="2 3">
    <name type="scientific">Gigaspora rosea</name>
    <dbReference type="NCBI Taxonomy" id="44941"/>
    <lineage>
        <taxon>Eukaryota</taxon>
        <taxon>Fungi</taxon>
        <taxon>Fungi incertae sedis</taxon>
        <taxon>Mucoromycota</taxon>
        <taxon>Glomeromycotina</taxon>
        <taxon>Glomeromycetes</taxon>
        <taxon>Diversisporales</taxon>
        <taxon>Gigasporaceae</taxon>
        <taxon>Gigaspora</taxon>
    </lineage>
</organism>